<evidence type="ECO:0000313" key="7">
    <source>
        <dbReference type="EMBL" id="MDV7021511.1"/>
    </source>
</evidence>
<proteinExistence type="predicted"/>
<keyword evidence="3 6" id="KW-0812">Transmembrane</keyword>
<feature type="transmembrane region" description="Helical" evidence="6">
    <location>
        <begin position="146"/>
        <end position="168"/>
    </location>
</feature>
<dbReference type="InterPro" id="IPR022791">
    <property type="entry name" value="L-PG_synthase/AglD"/>
</dbReference>
<feature type="transmembrane region" description="Helical" evidence="6">
    <location>
        <begin position="301"/>
        <end position="319"/>
    </location>
</feature>
<evidence type="ECO:0000256" key="1">
    <source>
        <dbReference type="ARBA" id="ARBA00004651"/>
    </source>
</evidence>
<accession>A0ABU4DZG5</accession>
<dbReference type="Proteomes" id="UP001187066">
    <property type="component" value="Unassembled WGS sequence"/>
</dbReference>
<name>A0ABU4DZG5_9ENTR</name>
<dbReference type="Pfam" id="PF03706">
    <property type="entry name" value="LPG_synthase_TM"/>
    <property type="match status" value="1"/>
</dbReference>
<evidence type="ECO:0000256" key="2">
    <source>
        <dbReference type="ARBA" id="ARBA00022475"/>
    </source>
</evidence>
<reference evidence="7 8" key="1">
    <citation type="submission" date="2023-10" db="EMBL/GenBank/DDBJ databases">
        <authorList>
            <person name="Dale J."/>
        </authorList>
    </citation>
    <scope>NUCLEOTIDE SEQUENCE [LARGE SCALE GENOMIC DNA]</scope>
    <source>
        <strain evidence="7 8">2023EL-00970</strain>
    </source>
</reference>
<keyword evidence="5 6" id="KW-0472">Membrane</keyword>
<evidence type="ECO:0000256" key="5">
    <source>
        <dbReference type="ARBA" id="ARBA00023136"/>
    </source>
</evidence>
<organism evidence="7 8">
    <name type="scientific">Atlantibacter subterraneus</name>
    <dbReference type="NCBI Taxonomy" id="255519"/>
    <lineage>
        <taxon>Bacteria</taxon>
        <taxon>Pseudomonadati</taxon>
        <taxon>Pseudomonadota</taxon>
        <taxon>Gammaproteobacteria</taxon>
        <taxon>Enterobacterales</taxon>
        <taxon>Enterobacteriaceae</taxon>
        <taxon>Atlantibacter</taxon>
    </lineage>
</organism>
<feature type="transmembrane region" description="Helical" evidence="6">
    <location>
        <begin position="245"/>
        <end position="261"/>
    </location>
</feature>
<keyword evidence="2" id="KW-1003">Cell membrane</keyword>
<evidence type="ECO:0000256" key="6">
    <source>
        <dbReference type="SAM" id="Phobius"/>
    </source>
</evidence>
<dbReference type="PANTHER" id="PTHR39087">
    <property type="entry name" value="UPF0104 MEMBRANE PROTEIN MJ1595"/>
    <property type="match status" value="1"/>
</dbReference>
<dbReference type="EMBL" id="JAWLOF010000001">
    <property type="protein sequence ID" value="MDV7021511.1"/>
    <property type="molecule type" value="Genomic_DNA"/>
</dbReference>
<protein>
    <submittedName>
        <fullName evidence="7">Lysylphosphatidylglycerol synthase transmembrane domain-containing protein</fullName>
    </submittedName>
</protein>
<comment type="caution">
    <text evidence="7">The sequence shown here is derived from an EMBL/GenBank/DDBJ whole genome shotgun (WGS) entry which is preliminary data.</text>
</comment>
<evidence type="ECO:0000256" key="3">
    <source>
        <dbReference type="ARBA" id="ARBA00022692"/>
    </source>
</evidence>
<sequence>MKRIIKFFVGLSVAALFLWLILKNVNIDEIKRSFYHVDIKMIFLSLCVFLLGYMCRIQRWKIMLLNDNSHITWRQCAGPLMSSVAVNNVLPFRIGDFIRAFGYIERLKISATTSLTTIVVERLLDMLMLLSALGVSLLFFKVDSSALLGVGGVALLILAIMIFSLLLYPTMFRRAIVYICKLLHIIFPKISDKLLEISNKVFASLKYTSSKEVMLKLLFWSILAWLCEAFVFAIIALALPNITNWVAAWLAFPVGTLSTLIPSTPGYIGTFDYFASQAMIILGNNAVAATTYVFIVHFILWLPPTIIGGIYLLFNPVILKKSNGVLDK</sequence>
<dbReference type="PANTHER" id="PTHR39087:SF2">
    <property type="entry name" value="UPF0104 MEMBRANE PROTEIN MJ1595"/>
    <property type="match status" value="1"/>
</dbReference>
<evidence type="ECO:0000256" key="4">
    <source>
        <dbReference type="ARBA" id="ARBA00022989"/>
    </source>
</evidence>
<dbReference type="NCBIfam" id="TIGR00374">
    <property type="entry name" value="flippase-like domain"/>
    <property type="match status" value="1"/>
</dbReference>
<keyword evidence="4 6" id="KW-1133">Transmembrane helix</keyword>
<feature type="transmembrane region" description="Helical" evidence="6">
    <location>
        <begin position="217"/>
        <end position="239"/>
    </location>
</feature>
<feature type="transmembrane region" description="Helical" evidence="6">
    <location>
        <begin position="123"/>
        <end position="140"/>
    </location>
</feature>
<dbReference type="RefSeq" id="WP_317677517.1">
    <property type="nucleotide sequence ID" value="NZ_JAWLOF010000001.1"/>
</dbReference>
<feature type="transmembrane region" description="Helical" evidence="6">
    <location>
        <begin position="37"/>
        <end position="55"/>
    </location>
</feature>
<evidence type="ECO:0000313" key="8">
    <source>
        <dbReference type="Proteomes" id="UP001187066"/>
    </source>
</evidence>
<gene>
    <name evidence="7" type="ORF">R4P48_02305</name>
</gene>
<comment type="subcellular location">
    <subcellularLocation>
        <location evidence="1">Cell membrane</location>
        <topology evidence="1">Multi-pass membrane protein</topology>
    </subcellularLocation>
</comment>
<keyword evidence="8" id="KW-1185">Reference proteome</keyword>